<evidence type="ECO:0000256" key="1">
    <source>
        <dbReference type="SAM" id="Phobius"/>
    </source>
</evidence>
<accession>A0ABU6MMY9</accession>
<comment type="caution">
    <text evidence="2">The sequence shown here is derived from an EMBL/GenBank/DDBJ whole genome shotgun (WGS) entry which is preliminary data.</text>
</comment>
<feature type="transmembrane region" description="Helical" evidence="1">
    <location>
        <begin position="142"/>
        <end position="161"/>
    </location>
</feature>
<feature type="transmembrane region" description="Helical" evidence="1">
    <location>
        <begin position="110"/>
        <end position="130"/>
    </location>
</feature>
<evidence type="ECO:0000313" key="3">
    <source>
        <dbReference type="Proteomes" id="UP001341444"/>
    </source>
</evidence>
<dbReference type="Gene3D" id="2.30.42.10">
    <property type="match status" value="1"/>
</dbReference>
<organism evidence="2 3">
    <name type="scientific">Heyndrickxia acidicola</name>
    <dbReference type="NCBI Taxonomy" id="209389"/>
    <lineage>
        <taxon>Bacteria</taxon>
        <taxon>Bacillati</taxon>
        <taxon>Bacillota</taxon>
        <taxon>Bacilli</taxon>
        <taxon>Bacillales</taxon>
        <taxon>Bacillaceae</taxon>
        <taxon>Heyndrickxia</taxon>
    </lineage>
</organism>
<keyword evidence="3" id="KW-1185">Reference proteome</keyword>
<feature type="transmembrane region" description="Helical" evidence="1">
    <location>
        <begin position="12"/>
        <end position="34"/>
    </location>
</feature>
<dbReference type="SUPFAM" id="SSF50156">
    <property type="entry name" value="PDZ domain-like"/>
    <property type="match status" value="1"/>
</dbReference>
<proteinExistence type="predicted"/>
<gene>
    <name evidence="2" type="ORF">P4T90_15330</name>
</gene>
<dbReference type="EMBL" id="JARMAB010000022">
    <property type="protein sequence ID" value="MED1204420.1"/>
    <property type="molecule type" value="Genomic_DNA"/>
</dbReference>
<reference evidence="2 3" key="1">
    <citation type="submission" date="2023-03" db="EMBL/GenBank/DDBJ databases">
        <title>Bacillus Genome Sequencing.</title>
        <authorList>
            <person name="Dunlap C."/>
        </authorList>
    </citation>
    <scope>NUCLEOTIDE SEQUENCE [LARGE SCALE GENOMIC DNA]</scope>
    <source>
        <strain evidence="2 3">B-23453</strain>
    </source>
</reference>
<feature type="transmembrane region" description="Helical" evidence="1">
    <location>
        <begin position="189"/>
        <end position="209"/>
    </location>
</feature>
<feature type="transmembrane region" description="Helical" evidence="1">
    <location>
        <begin position="80"/>
        <end position="98"/>
    </location>
</feature>
<dbReference type="InterPro" id="IPR036034">
    <property type="entry name" value="PDZ_sf"/>
</dbReference>
<feature type="transmembrane region" description="Helical" evidence="1">
    <location>
        <begin position="55"/>
        <end position="74"/>
    </location>
</feature>
<keyword evidence="1" id="KW-0812">Transmembrane</keyword>
<keyword evidence="1" id="KW-0472">Membrane</keyword>
<evidence type="ECO:0000313" key="2">
    <source>
        <dbReference type="EMBL" id="MED1204420.1"/>
    </source>
</evidence>
<dbReference type="Proteomes" id="UP001341444">
    <property type="component" value="Unassembled WGS sequence"/>
</dbReference>
<protein>
    <submittedName>
        <fullName evidence="2">PDZ domain-containing protein</fullName>
    </submittedName>
</protein>
<sequence length="398" mass="43792">MIGEWLIECLKGIGRFFLNPLFYLSIILAVVSGVRRMKRERKDFHVSIYPIFHELRYLFPAGLLGGLTLSVIAMAAGFTISFAMIAAATCTTIILAIAGNHRLLSPAFTLGAAFAALYAVKTLGLHLPLFGSAVSQTPQNSLAGFVILMGLLLSAEGIFMSRNSSKSGSPRLRKSRRGLTVGAFQSKRLWLVPVFCLMPAGPLVSHFHWWPVIDWGGHSYSVVLLPFLIGFQQQIQSSLPEEAVTRLGRQIARLGVLVSVVAIAGIWIPYLPVAAAAIAIAGRAWISYRHRVRENANPYYFTPQKEGLMILAVIPGTPAEKMDIKTGELIFKCNGTRIQHKADIYKALQKNGAYCKLDIIDTKGEIRFVQGALYEGDHHELGIITIDEKKKWDGNEAS</sequence>
<keyword evidence="1" id="KW-1133">Transmembrane helix</keyword>
<name>A0ABU6MMY9_9BACI</name>